<evidence type="ECO:0000256" key="2">
    <source>
        <dbReference type="ARBA" id="ARBA00023002"/>
    </source>
</evidence>
<evidence type="ECO:0000313" key="4">
    <source>
        <dbReference type="Proteomes" id="UP001165041"/>
    </source>
</evidence>
<gene>
    <name evidence="3" type="ORF">Kpho02_39050</name>
</gene>
<dbReference type="SUPFAM" id="SSF51735">
    <property type="entry name" value="NAD(P)-binding Rossmann-fold domains"/>
    <property type="match status" value="1"/>
</dbReference>
<name>A0A9W6QA80_9ACTN</name>
<dbReference type="Pfam" id="PF00106">
    <property type="entry name" value="adh_short"/>
    <property type="match status" value="1"/>
</dbReference>
<evidence type="ECO:0008006" key="5">
    <source>
        <dbReference type="Google" id="ProtNLM"/>
    </source>
</evidence>
<comment type="similarity">
    <text evidence="1">Belongs to the short-chain dehydrogenases/reductases (SDR) family.</text>
</comment>
<organism evidence="3 4">
    <name type="scientific">Kitasatospora phosalacinea</name>
    <dbReference type="NCBI Taxonomy" id="2065"/>
    <lineage>
        <taxon>Bacteria</taxon>
        <taxon>Bacillati</taxon>
        <taxon>Actinomycetota</taxon>
        <taxon>Actinomycetes</taxon>
        <taxon>Kitasatosporales</taxon>
        <taxon>Streptomycetaceae</taxon>
        <taxon>Kitasatospora</taxon>
    </lineage>
</organism>
<sequence>MDVHGARLLVVGATGEFGALVAALAADRGARVVPAGRDAGRLAAVARRTGSPAALAFDAYDLDRCSALAALAAGHLGGLDAAFVSIGAVAFGRAEETSAEIEEHLMAVNALAPIAVLRGALRTVGRGGAVGAVTGIVVERPTASAGAYRASKAALGGWLETARLEQRARAVGVLEARLPHLANGFAARALAGAPPRLPAGSDPGPWAGAVLDALFAGTDLVR</sequence>
<protein>
    <recommendedName>
        <fullName evidence="5">SDR family NAD(P)-dependent oxidoreductase</fullName>
    </recommendedName>
</protein>
<dbReference type="Gene3D" id="3.40.50.720">
    <property type="entry name" value="NAD(P)-binding Rossmann-like Domain"/>
    <property type="match status" value="1"/>
</dbReference>
<dbReference type="InterPro" id="IPR036291">
    <property type="entry name" value="NAD(P)-bd_dom_sf"/>
</dbReference>
<dbReference type="InterPro" id="IPR002347">
    <property type="entry name" value="SDR_fam"/>
</dbReference>
<dbReference type="RefSeq" id="WP_285737361.1">
    <property type="nucleotide sequence ID" value="NZ_BSSA01000012.1"/>
</dbReference>
<accession>A0A9W6QA80</accession>
<dbReference type="PANTHER" id="PTHR44196">
    <property type="entry name" value="DEHYDROGENASE/REDUCTASE SDR FAMILY MEMBER 7B"/>
    <property type="match status" value="1"/>
</dbReference>
<dbReference type="AlphaFoldDB" id="A0A9W6QA80"/>
<keyword evidence="2" id="KW-0560">Oxidoreductase</keyword>
<dbReference type="PANTHER" id="PTHR44196:SF1">
    <property type="entry name" value="DEHYDROGENASE_REDUCTASE SDR FAMILY MEMBER 7B"/>
    <property type="match status" value="1"/>
</dbReference>
<dbReference type="GO" id="GO:0016020">
    <property type="term" value="C:membrane"/>
    <property type="evidence" value="ECO:0007669"/>
    <property type="project" value="TreeGrafter"/>
</dbReference>
<dbReference type="EMBL" id="BSSA01000012">
    <property type="protein sequence ID" value="GLW71606.1"/>
    <property type="molecule type" value="Genomic_DNA"/>
</dbReference>
<proteinExistence type="inferred from homology"/>
<dbReference type="Proteomes" id="UP001165041">
    <property type="component" value="Unassembled WGS sequence"/>
</dbReference>
<dbReference type="GO" id="GO:0016491">
    <property type="term" value="F:oxidoreductase activity"/>
    <property type="evidence" value="ECO:0007669"/>
    <property type="project" value="UniProtKB-KW"/>
</dbReference>
<evidence type="ECO:0000313" key="3">
    <source>
        <dbReference type="EMBL" id="GLW71606.1"/>
    </source>
</evidence>
<reference evidence="3" key="1">
    <citation type="submission" date="2023-02" db="EMBL/GenBank/DDBJ databases">
        <title>Kitasatospora phosalacinea NBRC 14627.</title>
        <authorList>
            <person name="Ichikawa N."/>
            <person name="Sato H."/>
            <person name="Tonouchi N."/>
        </authorList>
    </citation>
    <scope>NUCLEOTIDE SEQUENCE</scope>
    <source>
        <strain evidence="3">NBRC 14627</strain>
    </source>
</reference>
<evidence type="ECO:0000256" key="1">
    <source>
        <dbReference type="ARBA" id="ARBA00006484"/>
    </source>
</evidence>
<comment type="caution">
    <text evidence="3">The sequence shown here is derived from an EMBL/GenBank/DDBJ whole genome shotgun (WGS) entry which is preliminary data.</text>
</comment>